<evidence type="ECO:0000256" key="1">
    <source>
        <dbReference type="SAM" id="Phobius"/>
    </source>
</evidence>
<dbReference type="EMBL" id="WMJX01000009">
    <property type="protein sequence ID" value="MTG97725.1"/>
    <property type="molecule type" value="Genomic_DNA"/>
</dbReference>
<evidence type="ECO:0000313" key="3">
    <source>
        <dbReference type="Proteomes" id="UP000438760"/>
    </source>
</evidence>
<protein>
    <submittedName>
        <fullName evidence="2">Outer membrane beta-barrel protein</fullName>
    </submittedName>
</protein>
<feature type="transmembrane region" description="Helical" evidence="1">
    <location>
        <begin position="12"/>
        <end position="32"/>
    </location>
</feature>
<dbReference type="Proteomes" id="UP000438760">
    <property type="component" value="Unassembled WGS sequence"/>
</dbReference>
<dbReference type="OrthoDB" id="997094at2"/>
<evidence type="ECO:0000313" key="2">
    <source>
        <dbReference type="EMBL" id="MTG97725.1"/>
    </source>
</evidence>
<keyword evidence="1" id="KW-1133">Transmembrane helix</keyword>
<dbReference type="AlphaFoldDB" id="A0A6I3LP22"/>
<organism evidence="2 3">
    <name type="scientific">Myroides albus</name>
    <dbReference type="NCBI Taxonomy" id="2562892"/>
    <lineage>
        <taxon>Bacteria</taxon>
        <taxon>Pseudomonadati</taxon>
        <taxon>Bacteroidota</taxon>
        <taxon>Flavobacteriia</taxon>
        <taxon>Flavobacteriales</taxon>
        <taxon>Flavobacteriaceae</taxon>
        <taxon>Myroides</taxon>
    </lineage>
</organism>
<keyword evidence="1" id="KW-0472">Membrane</keyword>
<accession>A0A6I3LP22</accession>
<keyword evidence="3" id="KW-1185">Reference proteome</keyword>
<sequence>MGMYFRLQFNSVAYFVCFVIAFLFTGKTNLFAQEKWVIDKHEAAVGIGGGVGFLFGSVPQNFDRKVKAEFGVDFRYDYYLNRYWTLGIGTKIGKNNIAYDAKGIAQNGYIDDSKLNIFKYKGESYVEEWEFTNVSIPISIQYIIPGKVDVSIRTGFAYSFAANSKVDIQWRNVSTSLEMQEYFIELNDPSFMGLGDFSRLQKSKNVKLANRLSWTIEVGIKREFAFRQSLYLGLYADVGLNNQASKFKEKGAMLIEYTDNEDEPLHLNSLVEALGKKVNYNTASFGLKAMYSFKW</sequence>
<keyword evidence="1" id="KW-0812">Transmembrane</keyword>
<name>A0A6I3LP22_9FLAO</name>
<reference evidence="2 3" key="1">
    <citation type="submission" date="2019-11" db="EMBL/GenBank/DDBJ databases">
        <title>Genome of Strain BIT-d1.</title>
        <authorList>
            <person name="Yang Y."/>
        </authorList>
    </citation>
    <scope>NUCLEOTIDE SEQUENCE [LARGE SCALE GENOMIC DNA]</scope>
    <source>
        <strain evidence="2 3">BIT-d1</strain>
    </source>
</reference>
<proteinExistence type="predicted"/>
<comment type="caution">
    <text evidence="2">The sequence shown here is derived from an EMBL/GenBank/DDBJ whole genome shotgun (WGS) entry which is preliminary data.</text>
</comment>
<gene>
    <name evidence="2" type="ORF">GJV76_06165</name>
</gene>